<evidence type="ECO:0000259" key="7">
    <source>
        <dbReference type="PROSITE" id="PS50016"/>
    </source>
</evidence>
<feature type="compositionally biased region" description="Acidic residues" evidence="6">
    <location>
        <begin position="1723"/>
        <end position="1733"/>
    </location>
</feature>
<dbReference type="STRING" id="6832.A0A553N8K6"/>
<dbReference type="EMBL" id="VCGU01000459">
    <property type="protein sequence ID" value="TRY61774.1"/>
    <property type="molecule type" value="Genomic_DNA"/>
</dbReference>
<comment type="caution">
    <text evidence="9">The sequence shown here is derived from an EMBL/GenBank/DDBJ whole genome shotgun (WGS) entry which is preliminary data.</text>
</comment>
<dbReference type="SMART" id="SM00355">
    <property type="entry name" value="ZnF_C2H2"/>
    <property type="match status" value="10"/>
</dbReference>
<dbReference type="PANTHER" id="PTHR24409">
    <property type="entry name" value="ZINC FINGER PROTEIN 142"/>
    <property type="match status" value="1"/>
</dbReference>
<dbReference type="GO" id="GO:0000977">
    <property type="term" value="F:RNA polymerase II transcription regulatory region sequence-specific DNA binding"/>
    <property type="evidence" value="ECO:0007669"/>
    <property type="project" value="TreeGrafter"/>
</dbReference>
<feature type="region of interest" description="Disordered" evidence="6">
    <location>
        <begin position="1623"/>
        <end position="1933"/>
    </location>
</feature>
<dbReference type="InterPro" id="IPR011011">
    <property type="entry name" value="Znf_FYVE_PHD"/>
</dbReference>
<evidence type="ECO:0000313" key="9">
    <source>
        <dbReference type="EMBL" id="TRY61774.1"/>
    </source>
</evidence>
<keyword evidence="2" id="KW-0677">Repeat</keyword>
<feature type="domain" description="PHD-type" evidence="7">
    <location>
        <begin position="1942"/>
        <end position="1993"/>
    </location>
</feature>
<feature type="domain" description="C2H2-type" evidence="8">
    <location>
        <begin position="1173"/>
        <end position="1200"/>
    </location>
</feature>
<feature type="compositionally biased region" description="Basic residues" evidence="6">
    <location>
        <begin position="1634"/>
        <end position="1651"/>
    </location>
</feature>
<dbReference type="PROSITE" id="PS00028">
    <property type="entry name" value="ZINC_FINGER_C2H2_1"/>
    <property type="match status" value="5"/>
</dbReference>
<dbReference type="InterPro" id="IPR013083">
    <property type="entry name" value="Znf_RING/FYVE/PHD"/>
</dbReference>
<dbReference type="GO" id="GO:0005634">
    <property type="term" value="C:nucleus"/>
    <property type="evidence" value="ECO:0007669"/>
    <property type="project" value="TreeGrafter"/>
</dbReference>
<dbReference type="GO" id="GO:0000981">
    <property type="term" value="F:DNA-binding transcription factor activity, RNA polymerase II-specific"/>
    <property type="evidence" value="ECO:0007669"/>
    <property type="project" value="TreeGrafter"/>
</dbReference>
<dbReference type="Proteomes" id="UP000318571">
    <property type="component" value="Chromosome 8"/>
</dbReference>
<dbReference type="InterPro" id="IPR013087">
    <property type="entry name" value="Znf_C2H2_type"/>
</dbReference>
<feature type="domain" description="C2H2-type" evidence="8">
    <location>
        <begin position="1201"/>
        <end position="1231"/>
    </location>
</feature>
<feature type="region of interest" description="Disordered" evidence="6">
    <location>
        <begin position="1437"/>
        <end position="1513"/>
    </location>
</feature>
<dbReference type="InterPro" id="IPR019787">
    <property type="entry name" value="Znf_PHD-finger"/>
</dbReference>
<feature type="compositionally biased region" description="Pro residues" evidence="6">
    <location>
        <begin position="1912"/>
        <end position="1924"/>
    </location>
</feature>
<evidence type="ECO:0000259" key="8">
    <source>
        <dbReference type="PROSITE" id="PS50157"/>
    </source>
</evidence>
<feature type="region of interest" description="Disordered" evidence="6">
    <location>
        <begin position="858"/>
        <end position="889"/>
    </location>
</feature>
<feature type="compositionally biased region" description="Polar residues" evidence="6">
    <location>
        <begin position="1781"/>
        <end position="1795"/>
    </location>
</feature>
<proteinExistence type="predicted"/>
<protein>
    <submittedName>
        <fullName evidence="9">Uncharacterized protein</fullName>
    </submittedName>
</protein>
<feature type="region of interest" description="Disordered" evidence="6">
    <location>
        <begin position="1274"/>
        <end position="1324"/>
    </location>
</feature>
<feature type="compositionally biased region" description="Polar residues" evidence="6">
    <location>
        <begin position="858"/>
        <end position="872"/>
    </location>
</feature>
<evidence type="ECO:0000256" key="1">
    <source>
        <dbReference type="ARBA" id="ARBA00022723"/>
    </source>
</evidence>
<keyword evidence="1" id="KW-0479">Metal-binding</keyword>
<dbReference type="InterPro" id="IPR036236">
    <property type="entry name" value="Znf_C2H2_sf"/>
</dbReference>
<accession>A0A553N8K6</accession>
<dbReference type="PROSITE" id="PS50016">
    <property type="entry name" value="ZF_PHD_2"/>
    <property type="match status" value="1"/>
</dbReference>
<dbReference type="Gene3D" id="3.30.40.10">
    <property type="entry name" value="Zinc/RING finger domain, C3HC4 (zinc finger)"/>
    <property type="match status" value="1"/>
</dbReference>
<keyword evidence="10" id="KW-1185">Reference proteome</keyword>
<feature type="compositionally biased region" description="Low complexity" evidence="6">
    <location>
        <begin position="15"/>
        <end position="26"/>
    </location>
</feature>
<feature type="compositionally biased region" description="Basic and acidic residues" evidence="6">
    <location>
        <begin position="1284"/>
        <end position="1298"/>
    </location>
</feature>
<dbReference type="GO" id="GO:0008270">
    <property type="term" value="F:zinc ion binding"/>
    <property type="evidence" value="ECO:0007669"/>
    <property type="project" value="UniProtKB-KW"/>
</dbReference>
<feature type="region of interest" description="Disordered" evidence="6">
    <location>
        <begin position="1"/>
        <end position="51"/>
    </location>
</feature>
<dbReference type="PANTHER" id="PTHR24409:SF438">
    <property type="entry name" value="PLAG1 LIKE ZINC FINGER 2"/>
    <property type="match status" value="1"/>
</dbReference>
<evidence type="ECO:0000256" key="3">
    <source>
        <dbReference type="ARBA" id="ARBA00022771"/>
    </source>
</evidence>
<evidence type="ECO:0000256" key="2">
    <source>
        <dbReference type="ARBA" id="ARBA00022737"/>
    </source>
</evidence>
<feature type="domain" description="C2H2-type" evidence="8">
    <location>
        <begin position="577"/>
        <end position="605"/>
    </location>
</feature>
<name>A0A553N8K6_TIGCA</name>
<feature type="compositionally biased region" description="Polar residues" evidence="6">
    <location>
        <begin position="1816"/>
        <end position="1826"/>
    </location>
</feature>
<organism evidence="9 10">
    <name type="scientific">Tigriopus californicus</name>
    <name type="common">Marine copepod</name>
    <dbReference type="NCBI Taxonomy" id="6832"/>
    <lineage>
        <taxon>Eukaryota</taxon>
        <taxon>Metazoa</taxon>
        <taxon>Ecdysozoa</taxon>
        <taxon>Arthropoda</taxon>
        <taxon>Crustacea</taxon>
        <taxon>Multicrustacea</taxon>
        <taxon>Hexanauplia</taxon>
        <taxon>Copepoda</taxon>
        <taxon>Harpacticoida</taxon>
        <taxon>Harpacticidae</taxon>
        <taxon>Tigriopus</taxon>
    </lineage>
</organism>
<dbReference type="Gene3D" id="3.30.160.60">
    <property type="entry name" value="Classic Zinc Finger"/>
    <property type="match status" value="1"/>
</dbReference>
<evidence type="ECO:0000256" key="5">
    <source>
        <dbReference type="PROSITE-ProRule" id="PRU00042"/>
    </source>
</evidence>
<keyword evidence="3 5" id="KW-0863">Zinc-finger</keyword>
<dbReference type="CDD" id="cd15505">
    <property type="entry name" value="PHD_ING"/>
    <property type="match status" value="1"/>
</dbReference>
<dbReference type="SMART" id="SM00249">
    <property type="entry name" value="PHD"/>
    <property type="match status" value="1"/>
</dbReference>
<dbReference type="OrthoDB" id="5411773at2759"/>
<evidence type="ECO:0000313" key="10">
    <source>
        <dbReference type="Proteomes" id="UP000318571"/>
    </source>
</evidence>
<dbReference type="SUPFAM" id="SSF57903">
    <property type="entry name" value="FYVE/PHD zinc finger"/>
    <property type="match status" value="1"/>
</dbReference>
<sequence>MDSRLGPALNGGGSRTWSQSSQSSGLEGEEDQNYSGLGMSGTGGTRGPMSPMNVGRKRITAFIADRPLRLKSYTRRRHVPFKRLSEMDITCATQSLLIQFCPDFDELLYYGPTVLVQKFLSVSGLVLSDVQPALDSLQSANETLIPAPDATPVKPLKAKKPGLLDMDDDDYSPTVYERKQKEKIRRKERMEREKKLKQTLAEETVPSGTVLDVNKSFRSRKESLMAKIKETDNVCGCQSFLLILAPDKDACYYYGHPAFVSLFFSTGIAKGNFHTRVNVREFEVEELDYTLCSVPHCIVSRNSLNRWRLAAQELYNFPKSLPMNLHICPEEDRSRWMAELDLDPSNLTGKIAVCSLHFKDGYPSDANPLPSRFLQEALNFQEPQYFGGIKPHTNDSEENSSLKLVKLPSVIKDVPYSQLVLKTGKRRKGMWRRSFFKVRFGLPLHERKAFKLVQRARKDRLGSLIRLRKTGKLFRSTKSYFNFVRKRLIDAQILEQRPDESTMETSVKLKNEEPDLDTDDGPVELTEDEKLKCLYQLYPRSEVSTMNARKKYVCSVCQSVCDLFGLFTHMKQVHKGLLCQYCLKLFKRVPDLEQHLKNMHNLRHRFFHSTKEFTNICGSNYSLVCGSCSQMVPYTHLENHGCNKSKKRSFDCPFCDRSFSFQNQLEMHLCNGWCKGMPWLGNPSRKDTRALYKTLTGLDLDKTFQSSLPKPKMLAPSKEESKKTDTLFNVTDRQILAKYSRNNVTKSSLEASLIEGLPESGSIFCGMASRGVNNLVRKEINVSGFSYNLQGKLKELNIKPSKALEELQITMAGKKFVIEKPQPPKLKKLATPNTPSSSPPITLSVVPPLKLSVRRQTVTPIDQQETPESVVQSKDYPVESSTRENSAVPPLTKKVAQEPVKKENKTDRINRVATEIQANWDKIREVMDMFKASCLFCEQAQYISLDTVFILSHLMIVHDRSKVEEVFEESPEFCISRVKKQVRDCRIREIIFNYNLSDDLSELITYRCTYCSSRHFPTYDGLLAHVAADHSSKMLACHLCTNVFMNYGSYLSHICGGPPHGSQQTPKAKFNCRFCFKPDMGNFLDFQFHLRKNHVVCEICMKVMSDQQALLNHCLTHAQELMCTKCFLTYDTLLEFRKHLYLKHEQEHKVCKQCHQKTWPHVYHFCVKPTGSKICEVCEQTFDNFKAYRVHIRSHTGAKPYLCSATDCSKSYISRQLLWKHQIRRHPDLESSASKGLQDKRQKRILTKFDATSMESIDICQLLLKELVEDIFPKPIEPNEGDEDGRNESENKEDKENMDTSDQTSSPGGGNENSKDPNPPRDKEFDAIDAAVRSIIGPEGSFDITKSPIKSPPPMIPASDPSPVAGIARSSLPLPINPHFHHPTQPQSPLLVRTSANASSPVLIRPQHISSNLPSALSPSSSATGIIPNVRMGQVMPTPASINTPNMPGYAPRAPKSNVRLPNIRPHHLFAKPSPPQAPSEILPPNAKILEPNPPRDTHDASSSDPEVTPVKKQPVVSGIWNQDLMFIGEAPPPPIEPNLNNKQKKIKTLNPTLAKSWDVILSESSDESGGEKPRKPRIVERTPVDRRISLRDHDYCPEVFAMVNEPVEDLSEMDKLLSQVAMGPNIVSAEKEKKRKKKKKKRKKKKHKKKEASNEGSSSSSDSENDTLDVGSKANLANGYGISTPQSIMARRGSGPKPVYHTPGASTGVTAGAARPYFTSSSEDEADSEDEAGPVGSSDEEPRSSDLDTDFEAEELLANLKQIQQKGRRSKPSAKAALNKGSNSTPASQSTPATPSLKLKIKLPPKPPSPVKLSTFSNTASNPVQQRPKARMINTSLNRKKAQQLKLTSKPPVIKAPKRKRASFGTTLHGQPMSKKMRESLLLNQVSSSSSSAAEESEEESNLVIDHDEPQPAPVAPVAPPPTSRAQAAAPPDSYASIDDKLYCVCQSPHDDVSEMIGCDAPDCRLEWFHFECVGILVPPEGQWYCPECSQRYKIRA</sequence>
<evidence type="ECO:0000256" key="6">
    <source>
        <dbReference type="SAM" id="MobiDB-lite"/>
    </source>
</evidence>
<dbReference type="OMA" id="WKHQIRR"/>
<evidence type="ECO:0000256" key="4">
    <source>
        <dbReference type="ARBA" id="ARBA00022833"/>
    </source>
</evidence>
<gene>
    <name evidence="9" type="ORF">TCAL_12268</name>
</gene>
<reference evidence="9 10" key="1">
    <citation type="journal article" date="2018" name="Nat. Ecol. Evol.">
        <title>Genomic signatures of mitonuclear coevolution across populations of Tigriopus californicus.</title>
        <authorList>
            <person name="Barreto F.S."/>
            <person name="Watson E.T."/>
            <person name="Lima T.G."/>
            <person name="Willett C.S."/>
            <person name="Edmands S."/>
            <person name="Li W."/>
            <person name="Burton R.S."/>
        </authorList>
    </citation>
    <scope>NUCLEOTIDE SEQUENCE [LARGE SCALE GENOMIC DNA]</scope>
    <source>
        <strain evidence="9 10">San Diego</strain>
    </source>
</reference>
<feature type="compositionally biased region" description="Basic and acidic residues" evidence="6">
    <location>
        <begin position="1313"/>
        <end position="1324"/>
    </location>
</feature>
<dbReference type="PROSITE" id="PS50157">
    <property type="entry name" value="ZINC_FINGER_C2H2_2"/>
    <property type="match status" value="3"/>
</dbReference>
<dbReference type="InterPro" id="IPR019786">
    <property type="entry name" value="Zinc_finger_PHD-type_CS"/>
</dbReference>
<dbReference type="SUPFAM" id="SSF57667">
    <property type="entry name" value="beta-beta-alpha zinc fingers"/>
    <property type="match status" value="1"/>
</dbReference>
<dbReference type="InterPro" id="IPR001965">
    <property type="entry name" value="Znf_PHD"/>
</dbReference>
<keyword evidence="4" id="KW-0862">Zinc</keyword>
<dbReference type="PROSITE" id="PS01359">
    <property type="entry name" value="ZF_PHD_1"/>
    <property type="match status" value="1"/>
</dbReference>